<protein>
    <recommendedName>
        <fullName evidence="9">Membrane transporter protein</fullName>
    </recommendedName>
</protein>
<reference evidence="8" key="1">
    <citation type="journal article" date="2015" name="Nature">
        <title>Complex archaea that bridge the gap between prokaryotes and eukaryotes.</title>
        <authorList>
            <person name="Spang A."/>
            <person name="Saw J.H."/>
            <person name="Jorgensen S.L."/>
            <person name="Zaremba-Niedzwiedzka K."/>
            <person name="Martijn J."/>
            <person name="Lind A.E."/>
            <person name="van Eijk R."/>
            <person name="Schleper C."/>
            <person name="Guy L."/>
            <person name="Ettema T.J."/>
        </authorList>
    </citation>
    <scope>NUCLEOTIDE SEQUENCE</scope>
</reference>
<feature type="transmembrane region" description="Helical" evidence="7">
    <location>
        <begin position="20"/>
        <end position="46"/>
    </location>
</feature>
<comment type="subcellular location">
    <subcellularLocation>
        <location evidence="1">Cell membrane</location>
        <topology evidence="1">Multi-pass membrane protein</topology>
    </subcellularLocation>
</comment>
<evidence type="ECO:0000256" key="1">
    <source>
        <dbReference type="ARBA" id="ARBA00004651"/>
    </source>
</evidence>
<evidence type="ECO:0000256" key="7">
    <source>
        <dbReference type="SAM" id="Phobius"/>
    </source>
</evidence>
<feature type="transmembrane region" description="Helical" evidence="7">
    <location>
        <begin position="230"/>
        <end position="251"/>
    </location>
</feature>
<dbReference type="AlphaFoldDB" id="A0A0F9U8Y8"/>
<proteinExistence type="predicted"/>
<name>A0A0F9U8Y8_9ZZZZ</name>
<feature type="transmembrane region" description="Helical" evidence="7">
    <location>
        <begin position="58"/>
        <end position="81"/>
    </location>
</feature>
<organism evidence="8">
    <name type="scientific">marine sediment metagenome</name>
    <dbReference type="NCBI Taxonomy" id="412755"/>
    <lineage>
        <taxon>unclassified sequences</taxon>
        <taxon>metagenomes</taxon>
        <taxon>ecological metagenomes</taxon>
    </lineage>
</organism>
<feature type="transmembrane region" description="Helical" evidence="7">
    <location>
        <begin position="168"/>
        <end position="191"/>
    </location>
</feature>
<gene>
    <name evidence="8" type="ORF">LCGC14_0295920</name>
</gene>
<evidence type="ECO:0000256" key="2">
    <source>
        <dbReference type="ARBA" id="ARBA00022448"/>
    </source>
</evidence>
<dbReference type="EMBL" id="LAZR01000180">
    <property type="protein sequence ID" value="KKN83767.1"/>
    <property type="molecule type" value="Genomic_DNA"/>
</dbReference>
<evidence type="ECO:0000256" key="3">
    <source>
        <dbReference type="ARBA" id="ARBA00022475"/>
    </source>
</evidence>
<sequence length="284" mass="30359">MTVFGVDLIGGQVPDVTTYLVLGGLAVMIMSMAKAGFGGSIGLLAIPLMTYATGGKASLGVALFLPILIATDYMNIIVWWRQWRWPVAARLLPGAVLGVLIAWAALHWMGFGQQAGSNRAEADRAIADAVMKLGIGVISLSFVTIRAIQAIRSRQMVFRPVMWQSTVAGGIAGVTSTFAHAAGPVTAMYLLPQQLGKNAYVATTVLYYFIGNQIKLAPYIHLNLINRESLLLGLALVPVVPVGVILGRWLAKKINEKIFGAIVYSLLTLTGFDLCLKAIMSLTG</sequence>
<keyword evidence="4 7" id="KW-0812">Transmembrane</keyword>
<dbReference type="InterPro" id="IPR002781">
    <property type="entry name" value="TM_pro_TauE-like"/>
</dbReference>
<evidence type="ECO:0000256" key="4">
    <source>
        <dbReference type="ARBA" id="ARBA00022692"/>
    </source>
</evidence>
<keyword evidence="6 7" id="KW-0472">Membrane</keyword>
<evidence type="ECO:0000256" key="6">
    <source>
        <dbReference type="ARBA" id="ARBA00023136"/>
    </source>
</evidence>
<dbReference type="PANTHER" id="PTHR30269">
    <property type="entry name" value="TRANSMEMBRANE PROTEIN YFCA"/>
    <property type="match status" value="1"/>
</dbReference>
<evidence type="ECO:0000313" key="8">
    <source>
        <dbReference type="EMBL" id="KKN83767.1"/>
    </source>
</evidence>
<accession>A0A0F9U8Y8</accession>
<dbReference type="InterPro" id="IPR052017">
    <property type="entry name" value="TSUP"/>
</dbReference>
<keyword evidence="5 7" id="KW-1133">Transmembrane helix</keyword>
<dbReference type="PANTHER" id="PTHR30269:SF37">
    <property type="entry name" value="MEMBRANE TRANSPORTER PROTEIN"/>
    <property type="match status" value="1"/>
</dbReference>
<feature type="transmembrane region" description="Helical" evidence="7">
    <location>
        <begin position="87"/>
        <end position="108"/>
    </location>
</feature>
<feature type="transmembrane region" description="Helical" evidence="7">
    <location>
        <begin position="258"/>
        <end position="280"/>
    </location>
</feature>
<evidence type="ECO:0000256" key="5">
    <source>
        <dbReference type="ARBA" id="ARBA00022989"/>
    </source>
</evidence>
<keyword evidence="3" id="KW-1003">Cell membrane</keyword>
<dbReference type="GO" id="GO:0005886">
    <property type="term" value="C:plasma membrane"/>
    <property type="evidence" value="ECO:0007669"/>
    <property type="project" value="UniProtKB-SubCell"/>
</dbReference>
<evidence type="ECO:0008006" key="9">
    <source>
        <dbReference type="Google" id="ProtNLM"/>
    </source>
</evidence>
<feature type="transmembrane region" description="Helical" evidence="7">
    <location>
        <begin position="129"/>
        <end position="148"/>
    </location>
</feature>
<comment type="caution">
    <text evidence="8">The sequence shown here is derived from an EMBL/GenBank/DDBJ whole genome shotgun (WGS) entry which is preliminary data.</text>
</comment>
<keyword evidence="2" id="KW-0813">Transport</keyword>
<dbReference type="Pfam" id="PF01925">
    <property type="entry name" value="TauE"/>
    <property type="match status" value="1"/>
</dbReference>